<dbReference type="Pfam" id="PF00574">
    <property type="entry name" value="CLP_protease"/>
    <property type="match status" value="1"/>
</dbReference>
<reference evidence="8 9" key="1">
    <citation type="submission" date="2019-03" db="EMBL/GenBank/DDBJ databases">
        <title>Rhizobium sp. nov., an bacterium isolated from biocrust in Mu Us Desert.</title>
        <authorList>
            <person name="Lixiong L."/>
        </authorList>
    </citation>
    <scope>NUCLEOTIDE SEQUENCE [LARGE SCALE GENOMIC DNA]</scope>
    <source>
        <strain evidence="8 9">SPY-1</strain>
    </source>
</reference>
<comment type="similarity">
    <text evidence="1 6">Belongs to the peptidase S14 family.</text>
</comment>
<proteinExistence type="inferred from homology"/>
<comment type="caution">
    <text evidence="8">The sequence shown here is derived from an EMBL/GenBank/DDBJ whole genome shotgun (WGS) entry which is preliminary data.</text>
</comment>
<feature type="region of interest" description="Disordered" evidence="7">
    <location>
        <begin position="24"/>
        <end position="44"/>
    </location>
</feature>
<evidence type="ECO:0000256" key="7">
    <source>
        <dbReference type="SAM" id="MobiDB-lite"/>
    </source>
</evidence>
<name>A0A4R5UGZ9_9HYPH</name>
<dbReference type="InterPro" id="IPR023562">
    <property type="entry name" value="ClpP/TepA"/>
</dbReference>
<dbReference type="GO" id="GO:0051117">
    <property type="term" value="F:ATPase binding"/>
    <property type="evidence" value="ECO:0007669"/>
    <property type="project" value="TreeGrafter"/>
</dbReference>
<gene>
    <name evidence="8" type="ORF">E2F50_13170</name>
</gene>
<keyword evidence="2" id="KW-0963">Cytoplasm</keyword>
<evidence type="ECO:0000256" key="1">
    <source>
        <dbReference type="ARBA" id="ARBA00007039"/>
    </source>
</evidence>
<dbReference type="GO" id="GO:0004252">
    <property type="term" value="F:serine-type endopeptidase activity"/>
    <property type="evidence" value="ECO:0007669"/>
    <property type="project" value="InterPro"/>
</dbReference>
<dbReference type="AlphaFoldDB" id="A0A4R5UGZ9"/>
<organism evidence="8 9">
    <name type="scientific">Rhizobium deserti</name>
    <dbReference type="NCBI Taxonomy" id="2547961"/>
    <lineage>
        <taxon>Bacteria</taxon>
        <taxon>Pseudomonadati</taxon>
        <taxon>Pseudomonadota</taxon>
        <taxon>Alphaproteobacteria</taxon>
        <taxon>Hyphomicrobiales</taxon>
        <taxon>Rhizobiaceae</taxon>
        <taxon>Rhizobium/Agrobacterium group</taxon>
        <taxon>Rhizobium</taxon>
    </lineage>
</organism>
<keyword evidence="9" id="KW-1185">Reference proteome</keyword>
<evidence type="ECO:0000256" key="4">
    <source>
        <dbReference type="ARBA" id="ARBA00022801"/>
    </source>
</evidence>
<evidence type="ECO:0000256" key="3">
    <source>
        <dbReference type="ARBA" id="ARBA00022670"/>
    </source>
</evidence>
<dbReference type="PRINTS" id="PR00127">
    <property type="entry name" value="CLPPROTEASEP"/>
</dbReference>
<dbReference type="PANTHER" id="PTHR10381">
    <property type="entry name" value="ATP-DEPENDENT CLP PROTEASE PROTEOLYTIC SUBUNIT"/>
    <property type="match status" value="1"/>
</dbReference>
<keyword evidence="3 8" id="KW-0645">Protease</keyword>
<dbReference type="GO" id="GO:0009368">
    <property type="term" value="C:endopeptidase Clp complex"/>
    <property type="evidence" value="ECO:0007669"/>
    <property type="project" value="TreeGrafter"/>
</dbReference>
<sequence>MSNKPLPKPVKPAAVQLAASSIRKPPRGALIKPQAKTRPGALPLPANRDVAAFTKPSVFDRWSADAAGVRALEPGDNVITMFDVVGEDYWSGGGITAKRVASQLRAIGPKPVEVQINSPGGDMFEGIAVYNVLREHPQPITVKVMGMAASAASIIAMAGDQIQVGAASFLMIHNCWVMAMGNRHDMKETAEWLEPFDQAMVEVYAARSGQDPKQIAKWMDAETFMSGSIAVDRGFADALLPADTMTVDENAKAQDLDLNEIRAMELSLVSAGMTRNDARARLNKIKGTPGAAFEATPGAGADWSGLSGLLSTLRS</sequence>
<dbReference type="SUPFAM" id="SSF52096">
    <property type="entry name" value="ClpP/crotonase"/>
    <property type="match status" value="1"/>
</dbReference>
<dbReference type="PANTHER" id="PTHR10381:SF70">
    <property type="entry name" value="ATP-DEPENDENT CLP PROTEASE PROTEOLYTIC SUBUNIT"/>
    <property type="match status" value="1"/>
</dbReference>
<evidence type="ECO:0000313" key="9">
    <source>
        <dbReference type="Proteomes" id="UP000295238"/>
    </source>
</evidence>
<dbReference type="CDD" id="cd07016">
    <property type="entry name" value="S14_ClpP_1"/>
    <property type="match status" value="1"/>
</dbReference>
<dbReference type="GO" id="GO:0006515">
    <property type="term" value="P:protein quality control for misfolded or incompletely synthesized proteins"/>
    <property type="evidence" value="ECO:0007669"/>
    <property type="project" value="TreeGrafter"/>
</dbReference>
<keyword evidence="5" id="KW-0720">Serine protease</keyword>
<evidence type="ECO:0000313" key="8">
    <source>
        <dbReference type="EMBL" id="TDK35205.1"/>
    </source>
</evidence>
<dbReference type="Proteomes" id="UP000295238">
    <property type="component" value="Unassembled WGS sequence"/>
</dbReference>
<accession>A0A4R5UGZ9</accession>
<evidence type="ECO:0000256" key="6">
    <source>
        <dbReference type="RuleBase" id="RU003567"/>
    </source>
</evidence>
<dbReference type="InterPro" id="IPR001907">
    <property type="entry name" value="ClpP"/>
</dbReference>
<dbReference type="GO" id="GO:0004176">
    <property type="term" value="F:ATP-dependent peptidase activity"/>
    <property type="evidence" value="ECO:0007669"/>
    <property type="project" value="InterPro"/>
</dbReference>
<evidence type="ECO:0000256" key="2">
    <source>
        <dbReference type="ARBA" id="ARBA00022490"/>
    </source>
</evidence>
<keyword evidence="4" id="KW-0378">Hydrolase</keyword>
<dbReference type="Gene3D" id="3.90.226.10">
    <property type="entry name" value="2-enoyl-CoA Hydratase, Chain A, domain 1"/>
    <property type="match status" value="1"/>
</dbReference>
<dbReference type="EMBL" id="SMTL01000003">
    <property type="protein sequence ID" value="TDK35205.1"/>
    <property type="molecule type" value="Genomic_DNA"/>
</dbReference>
<evidence type="ECO:0000256" key="5">
    <source>
        <dbReference type="ARBA" id="ARBA00022825"/>
    </source>
</evidence>
<dbReference type="RefSeq" id="WP_133316627.1">
    <property type="nucleotide sequence ID" value="NZ_SMTL01000003.1"/>
</dbReference>
<dbReference type="OrthoDB" id="9806592at2"/>
<dbReference type="InterPro" id="IPR029045">
    <property type="entry name" value="ClpP/crotonase-like_dom_sf"/>
</dbReference>
<protein>
    <recommendedName>
        <fullName evidence="6">ATP-dependent Clp protease proteolytic subunit</fullName>
    </recommendedName>
</protein>
<dbReference type="NCBIfam" id="NF045542">
    <property type="entry name" value="Clp_rel_HeadMat"/>
    <property type="match status" value="1"/>
</dbReference>